<dbReference type="InterPro" id="IPR040370">
    <property type="entry name" value="CCDC74A/CCDC74B/CCDC92"/>
</dbReference>
<protein>
    <submittedName>
        <fullName evidence="5">Coiled-coil domain-containing protein 92</fullName>
    </submittedName>
</protein>
<evidence type="ECO:0000313" key="5">
    <source>
        <dbReference type="EMBL" id="ELW65476.1"/>
    </source>
</evidence>
<feature type="compositionally biased region" description="Low complexity" evidence="3">
    <location>
        <begin position="153"/>
        <end position="180"/>
    </location>
</feature>
<dbReference type="AlphaFoldDB" id="L9KRT4"/>
<proteinExistence type="predicted"/>
<organism evidence="5 6">
    <name type="scientific">Tupaia chinensis</name>
    <name type="common">Chinese tree shrew</name>
    <name type="synonym">Tupaia belangeri chinensis</name>
    <dbReference type="NCBI Taxonomy" id="246437"/>
    <lineage>
        <taxon>Eukaryota</taxon>
        <taxon>Metazoa</taxon>
        <taxon>Chordata</taxon>
        <taxon>Craniata</taxon>
        <taxon>Vertebrata</taxon>
        <taxon>Euteleostomi</taxon>
        <taxon>Mammalia</taxon>
        <taxon>Eutheria</taxon>
        <taxon>Euarchontoglires</taxon>
        <taxon>Scandentia</taxon>
        <taxon>Tupaiidae</taxon>
        <taxon>Tupaia</taxon>
    </lineage>
</organism>
<dbReference type="FunCoup" id="L9KRT4">
    <property type="interactions" value="648"/>
</dbReference>
<evidence type="ECO:0000259" key="4">
    <source>
        <dbReference type="Pfam" id="PF14916"/>
    </source>
</evidence>
<evidence type="ECO:0000313" key="6">
    <source>
        <dbReference type="Proteomes" id="UP000011518"/>
    </source>
</evidence>
<dbReference type="EMBL" id="KB320685">
    <property type="protein sequence ID" value="ELW65476.1"/>
    <property type="molecule type" value="Genomic_DNA"/>
</dbReference>
<evidence type="ECO:0000256" key="3">
    <source>
        <dbReference type="SAM" id="MobiDB-lite"/>
    </source>
</evidence>
<keyword evidence="6" id="KW-1185">Reference proteome</keyword>
<evidence type="ECO:0000256" key="1">
    <source>
        <dbReference type="ARBA" id="ARBA00023054"/>
    </source>
</evidence>
<sequence length="220" mass="23963">MAATNLENQLHSAQKNLLFLQREHASTLKGLHAEIRRLQQHCTDLTYELTLKSSEQTGDGAPRSGDLKQRCGDLEAQLQAREREHGELRQELEQKNAMIAVLENTIKERERKYLEELKAKSHRLNLLSGELEQRAATVAYLTSQLHAARKKLLSSSGASAGPPGPGPLQARAPQGQAARDAPPPHEKEPLGPAAPGARGGLPLRDRGPEAPSARARGCHA</sequence>
<dbReference type="InParanoid" id="L9KRT4"/>
<feature type="compositionally biased region" description="Low complexity" evidence="3">
    <location>
        <begin position="190"/>
        <end position="202"/>
    </location>
</feature>
<feature type="region of interest" description="Disordered" evidence="3">
    <location>
        <begin position="152"/>
        <end position="220"/>
    </location>
</feature>
<dbReference type="eggNOG" id="ENOG502QQWS">
    <property type="taxonomic scope" value="Eukaryota"/>
</dbReference>
<reference evidence="6" key="2">
    <citation type="journal article" date="2013" name="Nat. Commun.">
        <title>Genome of the Chinese tree shrew.</title>
        <authorList>
            <person name="Fan Y."/>
            <person name="Huang Z.Y."/>
            <person name="Cao C.C."/>
            <person name="Chen C.S."/>
            <person name="Chen Y.X."/>
            <person name="Fan D.D."/>
            <person name="He J."/>
            <person name="Hou H.L."/>
            <person name="Hu L."/>
            <person name="Hu X.T."/>
            <person name="Jiang X.T."/>
            <person name="Lai R."/>
            <person name="Lang Y.S."/>
            <person name="Liang B."/>
            <person name="Liao S.G."/>
            <person name="Mu D."/>
            <person name="Ma Y.Y."/>
            <person name="Niu Y.Y."/>
            <person name="Sun X.Q."/>
            <person name="Xia J.Q."/>
            <person name="Xiao J."/>
            <person name="Xiong Z.Q."/>
            <person name="Xu L."/>
            <person name="Yang L."/>
            <person name="Zhang Y."/>
            <person name="Zhao W."/>
            <person name="Zhao X.D."/>
            <person name="Zheng Y.T."/>
            <person name="Zhou J.M."/>
            <person name="Zhu Y.B."/>
            <person name="Zhang G.J."/>
            <person name="Wang J."/>
            <person name="Yao Y.G."/>
        </authorList>
    </citation>
    <scope>NUCLEOTIDE SEQUENCE [LARGE SCALE GENOMIC DNA]</scope>
</reference>
<feature type="coiled-coil region" evidence="2">
    <location>
        <begin position="71"/>
        <end position="134"/>
    </location>
</feature>
<dbReference type="Pfam" id="PF14916">
    <property type="entry name" value="CCDC92"/>
    <property type="match status" value="1"/>
</dbReference>
<feature type="domain" description="CCDC92/74 N-terminal" evidence="4">
    <location>
        <begin position="7"/>
        <end position="61"/>
    </location>
</feature>
<dbReference type="InterPro" id="IPR039496">
    <property type="entry name" value="CCDC92/74_N"/>
</dbReference>
<name>L9KRT4_TUPCH</name>
<dbReference type="Proteomes" id="UP000011518">
    <property type="component" value="Unassembled WGS sequence"/>
</dbReference>
<keyword evidence="1 2" id="KW-0175">Coiled coil</keyword>
<reference evidence="6" key="1">
    <citation type="submission" date="2012-07" db="EMBL/GenBank/DDBJ databases">
        <title>Genome of the Chinese tree shrew, a rising model animal genetically related to primates.</title>
        <authorList>
            <person name="Zhang G."/>
            <person name="Fan Y."/>
            <person name="Yao Y."/>
            <person name="Huang Z."/>
        </authorList>
    </citation>
    <scope>NUCLEOTIDE SEQUENCE [LARGE SCALE GENOMIC DNA]</scope>
</reference>
<gene>
    <name evidence="5" type="ORF">TREES_T100008990</name>
</gene>
<evidence type="ECO:0000256" key="2">
    <source>
        <dbReference type="SAM" id="Coils"/>
    </source>
</evidence>
<dbReference type="PANTHER" id="PTHR14882">
    <property type="entry name" value="COILED-COIL DOMAIN-CONTAINING 74A"/>
    <property type="match status" value="1"/>
</dbReference>
<dbReference type="PANTHER" id="PTHR14882:SF4">
    <property type="entry name" value="COILED-COIL DOMAIN-CONTAINING PROTEIN 92"/>
    <property type="match status" value="1"/>
</dbReference>
<accession>L9KRT4</accession>
<dbReference type="STRING" id="246437.L9KRT4"/>